<name>A0AB39BJL3_9MICO</name>
<keyword evidence="1" id="KW-0812">Transmembrane</keyword>
<proteinExistence type="predicted"/>
<sequence>MTTASVPHAGTPGAPAKRGFRTFGRRGWAVAVVAAFFYAYHLWGGVANLIGVVATFSSYGVELSGSVWALVIGYAVVPIVVYLAALFVGRTLPNLGRIVVFAVGFAVVSVISLDLLALAN</sequence>
<dbReference type="EMBL" id="CP162511">
    <property type="protein sequence ID" value="XDI06601.1"/>
    <property type="molecule type" value="Genomic_DNA"/>
</dbReference>
<accession>A0AB39BJL3</accession>
<keyword evidence="1" id="KW-0472">Membrane</keyword>
<protein>
    <recommendedName>
        <fullName evidence="3">Bacitracin resistance protein</fullName>
    </recommendedName>
</protein>
<gene>
    <name evidence="2" type="ORF">ABFY20_05745</name>
</gene>
<dbReference type="AlphaFoldDB" id="A0AB39BJL3"/>
<feature type="transmembrane region" description="Helical" evidence="1">
    <location>
        <begin position="95"/>
        <end position="119"/>
    </location>
</feature>
<reference evidence="2" key="1">
    <citation type="submission" date="2024-05" db="EMBL/GenBank/DDBJ databases">
        <title>Herbiconiux sp. A18JL235.</title>
        <authorList>
            <person name="Zhang G."/>
        </authorList>
    </citation>
    <scope>NUCLEOTIDE SEQUENCE</scope>
    <source>
        <strain evidence="2">A18JL235</strain>
    </source>
</reference>
<evidence type="ECO:0000256" key="1">
    <source>
        <dbReference type="SAM" id="Phobius"/>
    </source>
</evidence>
<evidence type="ECO:0008006" key="3">
    <source>
        <dbReference type="Google" id="ProtNLM"/>
    </source>
</evidence>
<dbReference type="RefSeq" id="WP_368498980.1">
    <property type="nucleotide sequence ID" value="NZ_CP162511.1"/>
</dbReference>
<feature type="transmembrane region" description="Helical" evidence="1">
    <location>
        <begin position="27"/>
        <end position="54"/>
    </location>
</feature>
<keyword evidence="1" id="KW-1133">Transmembrane helix</keyword>
<organism evidence="2">
    <name type="scientific">Herbiconiux sp. A18JL235</name>
    <dbReference type="NCBI Taxonomy" id="3152363"/>
    <lineage>
        <taxon>Bacteria</taxon>
        <taxon>Bacillati</taxon>
        <taxon>Actinomycetota</taxon>
        <taxon>Actinomycetes</taxon>
        <taxon>Micrococcales</taxon>
        <taxon>Microbacteriaceae</taxon>
        <taxon>Herbiconiux</taxon>
    </lineage>
</organism>
<feature type="transmembrane region" description="Helical" evidence="1">
    <location>
        <begin position="66"/>
        <end position="88"/>
    </location>
</feature>
<evidence type="ECO:0000313" key="2">
    <source>
        <dbReference type="EMBL" id="XDI06601.1"/>
    </source>
</evidence>